<dbReference type="OMA" id="PKVPNVI"/>
<sequence length="414" mass="45153">MGGGNSKEERGKPCAISPEDLEKLDAGKISPCDIENLKAVFETGDLSGVAAKLQEKLASKTTLNIAITGASGAGKSSFVNAIRGVSDGGKDAAETGIEETTMQVKPYPHPQLPDVTVWDLPGIGTPKFNAKQYLKTVHFSRYDFFIIISSERFKDHDVQLAQAIRGMKKQFYYVRSKVDNDVKAVEKQGNHNVESVLDQMRTTCIKKLREAGEPSPRVFLISSWDLWKFDFPFLQETLAKELDDQKRHVFMLALPNISKEILRKKKAALQTQVWQMASVSCAGGLVPLPGVSLLCDIATLVSNMVHFCIVLGLDDNSLTRLANQVGKPFPELRSAVKKTPMAGNINKEYVISLLSKSLVCGAATVAELVLDFVPLLGSVAGGGLSFASTYWVLSSFLNDSEEDAQNVLAKSLEP</sequence>
<accession>A0A8D0HJX4</accession>
<dbReference type="GO" id="GO:0016020">
    <property type="term" value="C:membrane"/>
    <property type="evidence" value="ECO:0007669"/>
    <property type="project" value="InterPro"/>
</dbReference>
<dbReference type="InterPro" id="IPR027417">
    <property type="entry name" value="P-loop_NTPase"/>
</dbReference>
<protein>
    <recommendedName>
        <fullName evidence="6">IRG-type G domain-containing protein</fullName>
    </recommendedName>
</protein>
<evidence type="ECO:0000313" key="8">
    <source>
        <dbReference type="Proteomes" id="UP000694392"/>
    </source>
</evidence>
<feature type="region of interest" description="Disordered" evidence="5">
    <location>
        <begin position="1"/>
        <end position="20"/>
    </location>
</feature>
<evidence type="ECO:0000259" key="6">
    <source>
        <dbReference type="PROSITE" id="PS51716"/>
    </source>
</evidence>
<dbReference type="PANTHER" id="PTHR32341:SF17">
    <property type="entry name" value="IRG-TYPE G DOMAIN-CONTAINING PROTEIN"/>
    <property type="match status" value="1"/>
</dbReference>
<dbReference type="InterPro" id="IPR030385">
    <property type="entry name" value="G_IRG_dom"/>
</dbReference>
<dbReference type="Gene3D" id="3.40.50.300">
    <property type="entry name" value="P-loop containing nucleotide triphosphate hydrolases"/>
    <property type="match status" value="1"/>
</dbReference>
<evidence type="ECO:0000313" key="7">
    <source>
        <dbReference type="Ensembl" id="ENSSPUP00000021068.1"/>
    </source>
</evidence>
<name>A0A8D0HJX4_SPHPU</name>
<dbReference type="PANTHER" id="PTHR32341">
    <property type="entry name" value="INTERFERON-INDUCIBLE GTPASE"/>
    <property type="match status" value="1"/>
</dbReference>
<dbReference type="PROSITE" id="PS51716">
    <property type="entry name" value="G_IRG"/>
    <property type="match status" value="1"/>
</dbReference>
<dbReference type="Ensembl" id="ENSSPUT00000022469.1">
    <property type="protein sequence ID" value="ENSSPUP00000021068.1"/>
    <property type="gene ID" value="ENSSPUG00000016215.1"/>
</dbReference>
<keyword evidence="4" id="KW-0342">GTP-binding</keyword>
<dbReference type="Pfam" id="PF05049">
    <property type="entry name" value="IIGP"/>
    <property type="match status" value="1"/>
</dbReference>
<dbReference type="GO" id="GO:0003924">
    <property type="term" value="F:GTPase activity"/>
    <property type="evidence" value="ECO:0007669"/>
    <property type="project" value="TreeGrafter"/>
</dbReference>
<dbReference type="SUPFAM" id="SSF52540">
    <property type="entry name" value="P-loop containing nucleoside triphosphate hydrolases"/>
    <property type="match status" value="1"/>
</dbReference>
<keyword evidence="8" id="KW-1185">Reference proteome</keyword>
<keyword evidence="3" id="KW-0378">Hydrolase</keyword>
<dbReference type="AlphaFoldDB" id="A0A8D0HJX4"/>
<comment type="similarity">
    <text evidence="1">Belongs to the TRAFAC class dynamin-like GTPase superfamily. IRG family.</text>
</comment>
<dbReference type="GO" id="GO:0005525">
    <property type="term" value="F:GTP binding"/>
    <property type="evidence" value="ECO:0007669"/>
    <property type="project" value="UniProtKB-KW"/>
</dbReference>
<proteinExistence type="inferred from homology"/>
<reference evidence="7" key="2">
    <citation type="submission" date="2025-09" db="UniProtKB">
        <authorList>
            <consortium name="Ensembl"/>
        </authorList>
    </citation>
    <scope>IDENTIFICATION</scope>
</reference>
<evidence type="ECO:0000256" key="4">
    <source>
        <dbReference type="ARBA" id="ARBA00023134"/>
    </source>
</evidence>
<feature type="domain" description="IRG-type G" evidence="6">
    <location>
        <begin position="61"/>
        <end position="241"/>
    </location>
</feature>
<dbReference type="FunFam" id="3.40.50.300:FF:000541">
    <property type="entry name" value="Immunity related GTPase M"/>
    <property type="match status" value="1"/>
</dbReference>
<organism evidence="7 8">
    <name type="scientific">Sphenodon punctatus</name>
    <name type="common">Tuatara</name>
    <name type="synonym">Hatteria punctata</name>
    <dbReference type="NCBI Taxonomy" id="8508"/>
    <lineage>
        <taxon>Eukaryota</taxon>
        <taxon>Metazoa</taxon>
        <taxon>Chordata</taxon>
        <taxon>Craniata</taxon>
        <taxon>Vertebrata</taxon>
        <taxon>Euteleostomi</taxon>
        <taxon>Lepidosauria</taxon>
        <taxon>Sphenodontia</taxon>
        <taxon>Sphenodontidae</taxon>
        <taxon>Sphenodon</taxon>
    </lineage>
</organism>
<dbReference type="InterPro" id="IPR007743">
    <property type="entry name" value="Immunity-related_GTPase-like"/>
</dbReference>
<dbReference type="Proteomes" id="UP000694392">
    <property type="component" value="Unplaced"/>
</dbReference>
<feature type="compositionally biased region" description="Basic and acidic residues" evidence="5">
    <location>
        <begin position="1"/>
        <end position="12"/>
    </location>
</feature>
<evidence type="ECO:0000256" key="3">
    <source>
        <dbReference type="ARBA" id="ARBA00022801"/>
    </source>
</evidence>
<keyword evidence="2" id="KW-0547">Nucleotide-binding</keyword>
<evidence type="ECO:0000256" key="5">
    <source>
        <dbReference type="SAM" id="MobiDB-lite"/>
    </source>
</evidence>
<dbReference type="InterPro" id="IPR051515">
    <property type="entry name" value="IRG"/>
</dbReference>
<reference evidence="7" key="1">
    <citation type="submission" date="2025-08" db="UniProtKB">
        <authorList>
            <consortium name="Ensembl"/>
        </authorList>
    </citation>
    <scope>IDENTIFICATION</scope>
</reference>
<evidence type="ECO:0000256" key="1">
    <source>
        <dbReference type="ARBA" id="ARBA00005429"/>
    </source>
</evidence>
<dbReference type="GeneTree" id="ENSGT00950000183007"/>
<evidence type="ECO:0000256" key="2">
    <source>
        <dbReference type="ARBA" id="ARBA00022741"/>
    </source>
</evidence>